<feature type="transmembrane region" description="Helical" evidence="1">
    <location>
        <begin position="571"/>
        <end position="599"/>
    </location>
</feature>
<protein>
    <recommendedName>
        <fullName evidence="4">Pentapeptide repeat protein</fullName>
    </recommendedName>
</protein>
<dbReference type="AlphaFoldDB" id="A0A4R1GEW5"/>
<accession>A0A4R1GEW5</accession>
<dbReference type="Gene3D" id="2.160.20.80">
    <property type="entry name" value="E3 ubiquitin-protein ligase SopA"/>
    <property type="match status" value="1"/>
</dbReference>
<reference evidence="2 3" key="1">
    <citation type="submission" date="2019-03" db="EMBL/GenBank/DDBJ databases">
        <title>Genomic Encyclopedia of Archaeal and Bacterial Type Strains, Phase II (KMG-II): from individual species to whole genera.</title>
        <authorList>
            <person name="Goeker M."/>
        </authorList>
    </citation>
    <scope>NUCLEOTIDE SEQUENCE [LARGE SCALE GENOMIC DNA]</scope>
    <source>
        <strain evidence="2 3">DSM 24425</strain>
    </source>
</reference>
<keyword evidence="1" id="KW-1133">Transmembrane helix</keyword>
<evidence type="ECO:0000313" key="2">
    <source>
        <dbReference type="EMBL" id="TCK05433.1"/>
    </source>
</evidence>
<comment type="caution">
    <text evidence="2">The sequence shown here is derived from an EMBL/GenBank/DDBJ whole genome shotgun (WGS) entry which is preliminary data.</text>
</comment>
<organism evidence="2 3">
    <name type="scientific">Phorcysia thermohydrogeniphila</name>
    <dbReference type="NCBI Taxonomy" id="936138"/>
    <lineage>
        <taxon>Bacteria</taxon>
        <taxon>Pseudomonadati</taxon>
        <taxon>Aquificota</taxon>
        <taxon>Aquificia</taxon>
        <taxon>Desulfurobacteriales</taxon>
        <taxon>Desulfurobacteriaceae</taxon>
        <taxon>Phorcysia</taxon>
    </lineage>
</organism>
<feature type="transmembrane region" description="Helical" evidence="1">
    <location>
        <begin position="644"/>
        <end position="664"/>
    </location>
</feature>
<dbReference type="Proteomes" id="UP000295777">
    <property type="component" value="Unassembled WGS sequence"/>
</dbReference>
<gene>
    <name evidence="2" type="ORF">CLV27_0861</name>
</gene>
<name>A0A4R1GEW5_9BACT</name>
<dbReference type="EMBL" id="SMFV01000002">
    <property type="protein sequence ID" value="TCK05433.1"/>
    <property type="molecule type" value="Genomic_DNA"/>
</dbReference>
<evidence type="ECO:0000313" key="3">
    <source>
        <dbReference type="Proteomes" id="UP000295777"/>
    </source>
</evidence>
<keyword evidence="1" id="KW-0812">Transmembrane</keyword>
<keyword evidence="3" id="KW-1185">Reference proteome</keyword>
<feature type="transmembrane region" description="Helical" evidence="1">
    <location>
        <begin position="530"/>
        <end position="550"/>
    </location>
</feature>
<sequence length="670" mass="80099">MGWRVVYLDGEEGREFRECKVCRKLKRNVIEPVAVFLKDGQNLEDLTEEELRKFDTCIFHCEKENEVWMENVEEYKEWKKKRDETLRKGKDFKEKIEIKWNENLVDEFWRRVRAYRFAVDFVWESLLGCEGVEFTVEDLEKERKLVRFNLNNLLKSHGLCSYDYDFRYFIFPKFYIPEVSKDLKISREKPHLYFSRRSFNFWYEGEPLLFSKSSKFFGAIFLDKAEFKRVNFQEEAVFEKIVFQNEVDFSRSVFKDLTEFIEIVFKGKALFIRTLFNSEVEFRDIKFQDVVSFWDVTFERGVVFWRLSLTEAYVKAEGLALMFDDIRLSKDSYVEIRDSRIAKLVLKNVNNSSDNFCFFNIKLVKTDRENCEQGELIEPSIEIENSRLKGMELINCNFSEAKQIKIEDSSLTKVEFINVNWGKISEKRICRELFEKSPEKARDVYRQLKLALDNQKDYINANEFYSLEMKAYERALRKKLLPLQKKLVFSIHKFASDFGQSWLKPLLLIILLTTGEMGAKLAPSSFFSEFLYFLKSYIFIALFLSPLLVISEEWRNFSTLEWKKLSTFKELFSMLLTWLLYICLWEISIIFALSGFIVFNKFLPCFSFNPESWQLSLKVFLEEFAQTLNIFNFFKSSQVPSEKFLHTLYSIAVTFLTYQMIVAIRRQVRR</sequence>
<evidence type="ECO:0000256" key="1">
    <source>
        <dbReference type="SAM" id="Phobius"/>
    </source>
</evidence>
<keyword evidence="1" id="KW-0472">Membrane</keyword>
<evidence type="ECO:0008006" key="4">
    <source>
        <dbReference type="Google" id="ProtNLM"/>
    </source>
</evidence>
<proteinExistence type="predicted"/>